<feature type="transmembrane region" description="Helical" evidence="6">
    <location>
        <begin position="323"/>
        <end position="345"/>
    </location>
</feature>
<proteinExistence type="inferred from homology"/>
<dbReference type="Proteomes" id="UP000015453">
    <property type="component" value="Unassembled WGS sequence"/>
</dbReference>
<feature type="transmembrane region" description="Helical" evidence="6">
    <location>
        <begin position="201"/>
        <end position="225"/>
    </location>
</feature>
<dbReference type="InterPro" id="IPR045069">
    <property type="entry name" value="MATE_euk"/>
</dbReference>
<dbReference type="InterPro" id="IPR002528">
    <property type="entry name" value="MATE_fam"/>
</dbReference>
<feature type="transmembrane region" description="Helical" evidence="6">
    <location>
        <begin position="252"/>
        <end position="273"/>
    </location>
</feature>
<comment type="similarity">
    <text evidence="2">Belongs to the multi antimicrobial extrusion (MATE) (TC 2.A.66.1) family.</text>
</comment>
<protein>
    <recommendedName>
        <fullName evidence="9">Protein DETOXIFICATION</fullName>
    </recommendedName>
</protein>
<evidence type="ECO:0000256" key="1">
    <source>
        <dbReference type="ARBA" id="ARBA00004141"/>
    </source>
</evidence>
<evidence type="ECO:0000313" key="7">
    <source>
        <dbReference type="EMBL" id="EPS59813.1"/>
    </source>
</evidence>
<feature type="transmembrane region" description="Helical" evidence="6">
    <location>
        <begin position="139"/>
        <end position="161"/>
    </location>
</feature>
<evidence type="ECO:0000256" key="6">
    <source>
        <dbReference type="SAM" id="Phobius"/>
    </source>
</evidence>
<dbReference type="GO" id="GO:0016020">
    <property type="term" value="C:membrane"/>
    <property type="evidence" value="ECO:0007669"/>
    <property type="project" value="UniProtKB-SubCell"/>
</dbReference>
<dbReference type="AlphaFoldDB" id="S8DAT8"/>
<evidence type="ECO:0000256" key="3">
    <source>
        <dbReference type="ARBA" id="ARBA00022692"/>
    </source>
</evidence>
<dbReference type="GO" id="GO:0015297">
    <property type="term" value="F:antiporter activity"/>
    <property type="evidence" value="ECO:0007669"/>
    <property type="project" value="InterPro"/>
</dbReference>
<organism evidence="7 8">
    <name type="scientific">Genlisea aurea</name>
    <dbReference type="NCBI Taxonomy" id="192259"/>
    <lineage>
        <taxon>Eukaryota</taxon>
        <taxon>Viridiplantae</taxon>
        <taxon>Streptophyta</taxon>
        <taxon>Embryophyta</taxon>
        <taxon>Tracheophyta</taxon>
        <taxon>Spermatophyta</taxon>
        <taxon>Magnoliopsida</taxon>
        <taxon>eudicotyledons</taxon>
        <taxon>Gunneridae</taxon>
        <taxon>Pentapetalae</taxon>
        <taxon>asterids</taxon>
        <taxon>lamiids</taxon>
        <taxon>Lamiales</taxon>
        <taxon>Lentibulariaceae</taxon>
        <taxon>Genlisea</taxon>
    </lineage>
</organism>
<evidence type="ECO:0000256" key="5">
    <source>
        <dbReference type="ARBA" id="ARBA00023136"/>
    </source>
</evidence>
<gene>
    <name evidence="7" type="ORF">M569_14991</name>
</gene>
<dbReference type="GO" id="GO:1990961">
    <property type="term" value="P:xenobiotic detoxification by transmembrane export across the plasma membrane"/>
    <property type="evidence" value="ECO:0007669"/>
    <property type="project" value="InterPro"/>
</dbReference>
<evidence type="ECO:0008006" key="9">
    <source>
        <dbReference type="Google" id="ProtNLM"/>
    </source>
</evidence>
<evidence type="ECO:0000256" key="4">
    <source>
        <dbReference type="ARBA" id="ARBA00022989"/>
    </source>
</evidence>
<feature type="transmembrane region" description="Helical" evidence="6">
    <location>
        <begin position="64"/>
        <end position="83"/>
    </location>
</feature>
<keyword evidence="8" id="KW-1185">Reference proteome</keyword>
<dbReference type="GO" id="GO:0042910">
    <property type="term" value="F:xenobiotic transmembrane transporter activity"/>
    <property type="evidence" value="ECO:0007669"/>
    <property type="project" value="InterPro"/>
</dbReference>
<reference evidence="7 8" key="1">
    <citation type="journal article" date="2013" name="BMC Genomics">
        <title>The miniature genome of a carnivorous plant Genlisea aurea contains a low number of genes and short non-coding sequences.</title>
        <authorList>
            <person name="Leushkin E.V."/>
            <person name="Sutormin R.A."/>
            <person name="Nabieva E.R."/>
            <person name="Penin A.A."/>
            <person name="Kondrashov A.S."/>
            <person name="Logacheva M.D."/>
        </authorList>
    </citation>
    <scope>NUCLEOTIDE SEQUENCE [LARGE SCALE GENOMIC DNA]</scope>
</reference>
<keyword evidence="4 6" id="KW-1133">Transmembrane helix</keyword>
<sequence>MEAAAEPLLEEGNSEKGKSSFLDELNKVICIAMPMVVVSVSQYMLRAVSMMMLGHLGELALSSAALAISLSNVTGFILLIGMASSLETLCGQAYGAGRYERVGILTYGSIIWLSLACFPVCILWFFTGELLLWTGQDPLISKAAGNFSVWLIPSLFPYAILQSLIRYLQVQSLIAPMVITSLASLCIHVPVSWALVFKLDLGGVGAALSIGISYWLNVIMLLLYIKFSTSCDKTRTAFSVDAFRTFREFFKFAIPSAFMGWTFELVILLSGMLPNPQLETSVLSICSTINTLHFLVSNSIAAGASTRASNAIGSGNHEAVRRVLWAVLLLAVVELLAAVAALSFCRDILGYAFSDEAAVVSYVKDMIPFLCFTIATDGLQSEWFEAGGSNGSGRTSTSPRITSREFRCRCFRDSSRRRKGRACGAD</sequence>
<name>S8DAT8_9LAMI</name>
<dbReference type="PANTHER" id="PTHR11206">
    <property type="entry name" value="MULTIDRUG RESISTANCE PROTEIN"/>
    <property type="match status" value="1"/>
</dbReference>
<comment type="caution">
    <text evidence="7">The sequence shown here is derived from an EMBL/GenBank/DDBJ whole genome shotgun (WGS) entry which is preliminary data.</text>
</comment>
<dbReference type="EMBL" id="AUSU01008053">
    <property type="protein sequence ID" value="EPS59813.1"/>
    <property type="molecule type" value="Genomic_DNA"/>
</dbReference>
<dbReference type="CDD" id="cd13132">
    <property type="entry name" value="MATE_eukaryotic"/>
    <property type="match status" value="1"/>
</dbReference>
<keyword evidence="5 6" id="KW-0472">Membrane</keyword>
<evidence type="ECO:0000256" key="2">
    <source>
        <dbReference type="ARBA" id="ARBA00010199"/>
    </source>
</evidence>
<dbReference type="Pfam" id="PF01554">
    <property type="entry name" value="MatE"/>
    <property type="match status" value="2"/>
</dbReference>
<evidence type="ECO:0000313" key="8">
    <source>
        <dbReference type="Proteomes" id="UP000015453"/>
    </source>
</evidence>
<feature type="transmembrane region" description="Helical" evidence="6">
    <location>
        <begin position="104"/>
        <end position="127"/>
    </location>
</feature>
<dbReference type="NCBIfam" id="TIGR00797">
    <property type="entry name" value="matE"/>
    <property type="match status" value="1"/>
</dbReference>
<feature type="transmembrane region" description="Helical" evidence="6">
    <location>
        <begin position="173"/>
        <end position="195"/>
    </location>
</feature>
<comment type="subcellular location">
    <subcellularLocation>
        <location evidence="1">Membrane</location>
        <topology evidence="1">Multi-pass membrane protein</topology>
    </subcellularLocation>
</comment>
<keyword evidence="3 6" id="KW-0812">Transmembrane</keyword>
<accession>S8DAT8</accession>
<dbReference type="OrthoDB" id="2126698at2759"/>